<accession>A0A9W7CY48</accession>
<evidence type="ECO:0000313" key="3">
    <source>
        <dbReference type="Proteomes" id="UP001165121"/>
    </source>
</evidence>
<protein>
    <submittedName>
        <fullName evidence="2">Unnamed protein product</fullName>
    </submittedName>
</protein>
<gene>
    <name evidence="2" type="ORF">Pfra01_001445200</name>
</gene>
<name>A0A9W7CY48_9STRA</name>
<dbReference type="EMBL" id="BSXT01001513">
    <property type="protein sequence ID" value="GMF43135.1"/>
    <property type="molecule type" value="Genomic_DNA"/>
</dbReference>
<evidence type="ECO:0000256" key="1">
    <source>
        <dbReference type="SAM" id="MobiDB-lite"/>
    </source>
</evidence>
<dbReference type="OrthoDB" id="10376789at2759"/>
<evidence type="ECO:0000313" key="2">
    <source>
        <dbReference type="EMBL" id="GMF43135.1"/>
    </source>
</evidence>
<comment type="caution">
    <text evidence="2">The sequence shown here is derived from an EMBL/GenBank/DDBJ whole genome shotgun (WGS) entry which is preliminary data.</text>
</comment>
<organism evidence="2 3">
    <name type="scientific">Phytophthora fragariaefolia</name>
    <dbReference type="NCBI Taxonomy" id="1490495"/>
    <lineage>
        <taxon>Eukaryota</taxon>
        <taxon>Sar</taxon>
        <taxon>Stramenopiles</taxon>
        <taxon>Oomycota</taxon>
        <taxon>Peronosporomycetes</taxon>
        <taxon>Peronosporales</taxon>
        <taxon>Peronosporaceae</taxon>
        <taxon>Phytophthora</taxon>
    </lineage>
</organism>
<reference evidence="2" key="1">
    <citation type="submission" date="2023-04" db="EMBL/GenBank/DDBJ databases">
        <title>Phytophthora fragariaefolia NBRC 109709.</title>
        <authorList>
            <person name="Ichikawa N."/>
            <person name="Sato H."/>
            <person name="Tonouchi N."/>
        </authorList>
    </citation>
    <scope>NUCLEOTIDE SEQUENCE</scope>
    <source>
        <strain evidence="2">NBRC 109709</strain>
    </source>
</reference>
<sequence>MARVDAKTHINKLAVKWIGPEAFKQHRKHLTHFYEVLTGWEGLEANEDYWEPIKIMHEDVPAKLKNYVSKAGDKDLSEYVARLVSKTRRANPPAAPGPIVQLRKSTKPHSNKTKPSRQLSTKRDKRKQGALYKHA</sequence>
<feature type="compositionally biased region" description="Basic residues" evidence="1">
    <location>
        <begin position="123"/>
        <end position="135"/>
    </location>
</feature>
<proteinExistence type="predicted"/>
<dbReference type="AlphaFoldDB" id="A0A9W7CY48"/>
<feature type="compositionally biased region" description="Basic residues" evidence="1">
    <location>
        <begin position="104"/>
        <end position="115"/>
    </location>
</feature>
<keyword evidence="3" id="KW-1185">Reference proteome</keyword>
<dbReference type="Proteomes" id="UP001165121">
    <property type="component" value="Unassembled WGS sequence"/>
</dbReference>
<feature type="region of interest" description="Disordered" evidence="1">
    <location>
        <begin position="87"/>
        <end position="135"/>
    </location>
</feature>